<dbReference type="Pfam" id="PF10282">
    <property type="entry name" value="Lactonase"/>
    <property type="match status" value="1"/>
</dbReference>
<evidence type="ECO:0000256" key="1">
    <source>
        <dbReference type="ARBA" id="ARBA00005564"/>
    </source>
</evidence>
<gene>
    <name evidence="2" type="ORF">F3087_42155</name>
</gene>
<dbReference type="InterPro" id="IPR050282">
    <property type="entry name" value="Cycloisomerase_2"/>
</dbReference>
<sequence length="338" mass="35478">MRTVVYVSNADSREISVLLLDSTGVLIPVGSVPVDGTVMPLAISPDRRFLYAGLRSEPFSVSAFAIEPVSGQLAALSTTPLPDNMAYLATDRSGRFLFSASYSGNKIAVNPISGNGAVGAQPVSVIGTAPHAHSIVTDPSNQHVFAAVLGGDHLLQYRFDAMSGMLTPHRPAAVGTELGAGPRHIVFHPSGRVAFVTNELDGTVGSYLFDPVTGTLTPVSSTSVLPEGFSGSPWTSDVHVTPDGRYLYVSERTSDTLAGFRVDGMPGALELLGHTPTESQPRGFAIDPHGRFLVAAGQKSNAITSYAIDPDTGALTALHRVPVGRNPNWVVIIDLPIA</sequence>
<dbReference type="GO" id="GO:0017057">
    <property type="term" value="F:6-phosphogluconolactonase activity"/>
    <property type="evidence" value="ECO:0007669"/>
    <property type="project" value="TreeGrafter"/>
</dbReference>
<dbReference type="OrthoDB" id="3725564at2"/>
<dbReference type="AlphaFoldDB" id="A0A5N0DXS4"/>
<dbReference type="EMBL" id="VXLC01000036">
    <property type="protein sequence ID" value="KAA8880361.1"/>
    <property type="molecule type" value="Genomic_DNA"/>
</dbReference>
<evidence type="ECO:0000313" key="3">
    <source>
        <dbReference type="Proteomes" id="UP000323876"/>
    </source>
</evidence>
<dbReference type="InterPro" id="IPR015943">
    <property type="entry name" value="WD40/YVTN_repeat-like_dom_sf"/>
</dbReference>
<proteinExistence type="inferred from homology"/>
<accession>A0A5N0DXS4</accession>
<keyword evidence="3" id="KW-1185">Reference proteome</keyword>
<dbReference type="PANTHER" id="PTHR30344:SF1">
    <property type="entry name" value="6-PHOSPHOGLUCONOLACTONASE"/>
    <property type="match status" value="1"/>
</dbReference>
<dbReference type="SUPFAM" id="SSF50974">
    <property type="entry name" value="Nitrous oxide reductase, N-terminal domain"/>
    <property type="match status" value="1"/>
</dbReference>
<comment type="similarity">
    <text evidence="1">Belongs to the cycloisomerase 2 family.</text>
</comment>
<reference evidence="2 3" key="1">
    <citation type="submission" date="2019-09" db="EMBL/GenBank/DDBJ databases">
        <authorList>
            <person name="Wang X."/>
        </authorList>
    </citation>
    <scope>NUCLEOTIDE SEQUENCE [LARGE SCALE GENOMIC DNA]</scope>
    <source>
        <strain evidence="2 3">CICC 11023</strain>
    </source>
</reference>
<protein>
    <submittedName>
        <fullName evidence="2">Beta-propeller fold lactonase family protein</fullName>
    </submittedName>
</protein>
<dbReference type="InterPro" id="IPR011045">
    <property type="entry name" value="N2O_reductase_N"/>
</dbReference>
<dbReference type="GO" id="GO:0005829">
    <property type="term" value="C:cytosol"/>
    <property type="evidence" value="ECO:0007669"/>
    <property type="project" value="TreeGrafter"/>
</dbReference>
<dbReference type="PANTHER" id="PTHR30344">
    <property type="entry name" value="6-PHOSPHOGLUCONOLACTONASE-RELATED"/>
    <property type="match status" value="1"/>
</dbReference>
<comment type="caution">
    <text evidence="2">The sequence shown here is derived from an EMBL/GenBank/DDBJ whole genome shotgun (WGS) entry which is preliminary data.</text>
</comment>
<dbReference type="Gene3D" id="2.130.10.10">
    <property type="entry name" value="YVTN repeat-like/Quinoprotein amine dehydrogenase"/>
    <property type="match status" value="1"/>
</dbReference>
<evidence type="ECO:0000313" key="2">
    <source>
        <dbReference type="EMBL" id="KAA8880361.1"/>
    </source>
</evidence>
<dbReference type="Proteomes" id="UP000323876">
    <property type="component" value="Unassembled WGS sequence"/>
</dbReference>
<organism evidence="2 3">
    <name type="scientific">Nocardia colli</name>
    <dbReference type="NCBI Taxonomy" id="2545717"/>
    <lineage>
        <taxon>Bacteria</taxon>
        <taxon>Bacillati</taxon>
        <taxon>Actinomycetota</taxon>
        <taxon>Actinomycetes</taxon>
        <taxon>Mycobacteriales</taxon>
        <taxon>Nocardiaceae</taxon>
        <taxon>Nocardia</taxon>
    </lineage>
</organism>
<name>A0A5N0DXS4_9NOCA</name>
<dbReference type="InterPro" id="IPR019405">
    <property type="entry name" value="Lactonase_7-beta_prop"/>
</dbReference>